<dbReference type="PROSITE" id="PS51755">
    <property type="entry name" value="OMPR_PHOB"/>
    <property type="match status" value="1"/>
</dbReference>
<comment type="caution">
    <text evidence="10">The sequence shown here is derived from an EMBL/GenBank/DDBJ whole genome shotgun (WGS) entry which is preliminary data.</text>
</comment>
<protein>
    <submittedName>
        <fullName evidence="10">Response regulator transcription factor</fullName>
    </submittedName>
</protein>
<proteinExistence type="predicted"/>
<keyword evidence="4 7" id="KW-0238">DNA-binding</keyword>
<dbReference type="PANTHER" id="PTHR48111:SF26">
    <property type="entry name" value="STAGE 0 SPORULATION PROTEIN A HOMOLOG"/>
    <property type="match status" value="1"/>
</dbReference>
<evidence type="ECO:0000256" key="2">
    <source>
        <dbReference type="ARBA" id="ARBA00023012"/>
    </source>
</evidence>
<dbReference type="EMBL" id="JARTLD010000009">
    <property type="protein sequence ID" value="MED5016593.1"/>
    <property type="molecule type" value="Genomic_DNA"/>
</dbReference>
<gene>
    <name evidence="10" type="ORF">P9847_04655</name>
</gene>
<dbReference type="Pfam" id="PF00072">
    <property type="entry name" value="Response_reg"/>
    <property type="match status" value="1"/>
</dbReference>
<dbReference type="Gene3D" id="3.40.50.2300">
    <property type="match status" value="1"/>
</dbReference>
<evidence type="ECO:0000256" key="5">
    <source>
        <dbReference type="ARBA" id="ARBA00023163"/>
    </source>
</evidence>
<evidence type="ECO:0000256" key="3">
    <source>
        <dbReference type="ARBA" id="ARBA00023015"/>
    </source>
</evidence>
<sequence>MKRILIIEDEKVIAELERDYLEAHGYKVDIAMDGDSGLRLAIRGEHDLIILDLMLPGMNGFDVCRQIREEHNTPILMVTAKKEDIDVIRGLGLGADDYITKPFKPGELVARVKAHLARYDRLVGTRKNKEEIRIHGLLIDYGARRVFVHEQEVILTAKEFDLLYFLALNPNRVFSKDQLFERVWGMDAMGDAQTVTVHIRKLREKIETDASKAQYIETIWGAGYRFRL</sequence>
<dbReference type="Gene3D" id="6.10.250.690">
    <property type="match status" value="1"/>
</dbReference>
<evidence type="ECO:0000256" key="7">
    <source>
        <dbReference type="PROSITE-ProRule" id="PRU01091"/>
    </source>
</evidence>
<reference evidence="10 11" key="1">
    <citation type="submission" date="2023-03" db="EMBL/GenBank/DDBJ databases">
        <title>Bacillus Genome Sequencing.</title>
        <authorList>
            <person name="Dunlap C."/>
        </authorList>
    </citation>
    <scope>NUCLEOTIDE SEQUENCE [LARGE SCALE GENOMIC DNA]</scope>
    <source>
        <strain evidence="10 11">NRS-52</strain>
    </source>
</reference>
<organism evidence="10 11">
    <name type="scientific">Paenibacillus chibensis</name>
    <dbReference type="NCBI Taxonomy" id="59846"/>
    <lineage>
        <taxon>Bacteria</taxon>
        <taxon>Bacillati</taxon>
        <taxon>Bacillota</taxon>
        <taxon>Bacilli</taxon>
        <taxon>Bacillales</taxon>
        <taxon>Paenibacillaceae</taxon>
        <taxon>Paenibacillus</taxon>
    </lineage>
</organism>
<keyword evidence="5" id="KW-0804">Transcription</keyword>
<dbReference type="SMART" id="SM00862">
    <property type="entry name" value="Trans_reg_C"/>
    <property type="match status" value="1"/>
</dbReference>
<dbReference type="InterPro" id="IPR001867">
    <property type="entry name" value="OmpR/PhoB-type_DNA-bd"/>
</dbReference>
<accession>A0ABU6PR36</accession>
<dbReference type="Gene3D" id="1.10.10.10">
    <property type="entry name" value="Winged helix-like DNA-binding domain superfamily/Winged helix DNA-binding domain"/>
    <property type="match status" value="1"/>
</dbReference>
<dbReference type="CDD" id="cd00383">
    <property type="entry name" value="trans_reg_C"/>
    <property type="match status" value="1"/>
</dbReference>
<keyword evidence="11" id="KW-1185">Reference proteome</keyword>
<evidence type="ECO:0000256" key="4">
    <source>
        <dbReference type="ARBA" id="ARBA00023125"/>
    </source>
</evidence>
<dbReference type="SMART" id="SM00448">
    <property type="entry name" value="REC"/>
    <property type="match status" value="1"/>
</dbReference>
<dbReference type="PANTHER" id="PTHR48111">
    <property type="entry name" value="REGULATOR OF RPOS"/>
    <property type="match status" value="1"/>
</dbReference>
<evidence type="ECO:0000259" key="9">
    <source>
        <dbReference type="PROSITE" id="PS51755"/>
    </source>
</evidence>
<dbReference type="InterPro" id="IPR011006">
    <property type="entry name" value="CheY-like_superfamily"/>
</dbReference>
<keyword evidence="2" id="KW-0902">Two-component regulatory system</keyword>
<evidence type="ECO:0000313" key="10">
    <source>
        <dbReference type="EMBL" id="MED5016593.1"/>
    </source>
</evidence>
<evidence type="ECO:0000256" key="1">
    <source>
        <dbReference type="ARBA" id="ARBA00022553"/>
    </source>
</evidence>
<dbReference type="SUPFAM" id="SSF52172">
    <property type="entry name" value="CheY-like"/>
    <property type="match status" value="1"/>
</dbReference>
<dbReference type="RefSeq" id="WP_328275791.1">
    <property type="nucleotide sequence ID" value="NZ_JARTLD010000009.1"/>
</dbReference>
<dbReference type="InterPro" id="IPR036388">
    <property type="entry name" value="WH-like_DNA-bd_sf"/>
</dbReference>
<dbReference type="Proteomes" id="UP001343257">
    <property type="component" value="Unassembled WGS sequence"/>
</dbReference>
<feature type="domain" description="OmpR/PhoB-type" evidence="9">
    <location>
        <begin position="129"/>
        <end position="228"/>
    </location>
</feature>
<dbReference type="Pfam" id="PF00486">
    <property type="entry name" value="Trans_reg_C"/>
    <property type="match status" value="1"/>
</dbReference>
<dbReference type="InterPro" id="IPR039420">
    <property type="entry name" value="WalR-like"/>
</dbReference>
<dbReference type="CDD" id="cd17574">
    <property type="entry name" value="REC_OmpR"/>
    <property type="match status" value="1"/>
</dbReference>
<keyword evidence="1 6" id="KW-0597">Phosphoprotein</keyword>
<dbReference type="SUPFAM" id="SSF46894">
    <property type="entry name" value="C-terminal effector domain of the bipartite response regulators"/>
    <property type="match status" value="1"/>
</dbReference>
<name>A0ABU6PR36_9BACL</name>
<evidence type="ECO:0000313" key="11">
    <source>
        <dbReference type="Proteomes" id="UP001343257"/>
    </source>
</evidence>
<evidence type="ECO:0000259" key="8">
    <source>
        <dbReference type="PROSITE" id="PS50110"/>
    </source>
</evidence>
<dbReference type="InterPro" id="IPR016032">
    <property type="entry name" value="Sig_transdc_resp-reg_C-effctor"/>
</dbReference>
<feature type="DNA-binding region" description="OmpR/PhoB-type" evidence="7">
    <location>
        <begin position="129"/>
        <end position="228"/>
    </location>
</feature>
<dbReference type="InterPro" id="IPR001789">
    <property type="entry name" value="Sig_transdc_resp-reg_receiver"/>
</dbReference>
<dbReference type="PROSITE" id="PS50110">
    <property type="entry name" value="RESPONSE_REGULATORY"/>
    <property type="match status" value="1"/>
</dbReference>
<feature type="domain" description="Response regulatory" evidence="8">
    <location>
        <begin position="3"/>
        <end position="116"/>
    </location>
</feature>
<evidence type="ECO:0000256" key="6">
    <source>
        <dbReference type="PROSITE-ProRule" id="PRU00169"/>
    </source>
</evidence>
<feature type="modified residue" description="4-aspartylphosphate" evidence="6">
    <location>
        <position position="52"/>
    </location>
</feature>
<keyword evidence="3" id="KW-0805">Transcription regulation</keyword>